<feature type="transmembrane region" description="Helical" evidence="7">
    <location>
        <begin position="324"/>
        <end position="345"/>
    </location>
</feature>
<feature type="transmembrane region" description="Helical" evidence="7">
    <location>
        <begin position="266"/>
        <end position="289"/>
    </location>
</feature>
<dbReference type="PRINTS" id="PR01437">
    <property type="entry name" value="NUOXDRDTASE4"/>
</dbReference>
<feature type="transmembrane region" description="Helical" evidence="7">
    <location>
        <begin position="127"/>
        <end position="144"/>
    </location>
</feature>
<evidence type="ECO:0000256" key="1">
    <source>
        <dbReference type="ARBA" id="ARBA00004127"/>
    </source>
</evidence>
<dbReference type="InterPro" id="IPR010227">
    <property type="entry name" value="NADH_Q_OxRdtase_chainM/4"/>
</dbReference>
<comment type="caution">
    <text evidence="9">The sequence shown here is derived from an EMBL/GenBank/DDBJ whole genome shotgun (WGS) entry which is preliminary data.</text>
</comment>
<evidence type="ECO:0000256" key="4">
    <source>
        <dbReference type="ARBA" id="ARBA00022989"/>
    </source>
</evidence>
<gene>
    <name evidence="9" type="ORF">KDD93_01350</name>
</gene>
<keyword evidence="5 7" id="KW-0472">Membrane</keyword>
<dbReference type="PANTHER" id="PTHR43507">
    <property type="entry name" value="NADH-UBIQUINONE OXIDOREDUCTASE CHAIN 4"/>
    <property type="match status" value="1"/>
</dbReference>
<feature type="transmembrane region" description="Helical" evidence="7">
    <location>
        <begin position="402"/>
        <end position="425"/>
    </location>
</feature>
<dbReference type="RefSeq" id="WP_212141436.1">
    <property type="nucleotide sequence ID" value="NZ_JAGSSW010000001.1"/>
</dbReference>
<dbReference type="GO" id="GO:0016491">
    <property type="term" value="F:oxidoreductase activity"/>
    <property type="evidence" value="ECO:0007669"/>
    <property type="project" value="UniProtKB-KW"/>
</dbReference>
<feature type="transmembrane region" description="Helical" evidence="7">
    <location>
        <begin position="76"/>
        <end position="96"/>
    </location>
</feature>
<dbReference type="NCBIfam" id="NF004505">
    <property type="entry name" value="PRK05846.2-5"/>
    <property type="match status" value="1"/>
</dbReference>
<evidence type="ECO:0000313" key="9">
    <source>
        <dbReference type="EMBL" id="MBR8463221.1"/>
    </source>
</evidence>
<keyword evidence="10" id="KW-1185">Reference proteome</keyword>
<reference evidence="9 10" key="1">
    <citation type="submission" date="2021-04" db="EMBL/GenBank/DDBJ databases">
        <title>Molecular and phenotypic characterization and identification of bacterial isolates recovered from the Anatolian ground squirrels (Spermophilus xanthoprymnus) and which have the potential to form a new species in the Campylobacter genus.</title>
        <authorList>
            <person name="Aydin F."/>
            <person name="Abay S."/>
            <person name="Kayman T."/>
            <person name="Karakaya E."/>
            <person name="Mustak H.K."/>
            <person name="Mustak I.B."/>
            <person name="Bilgin N."/>
            <person name="Duzler A."/>
            <person name="Sahin O."/>
            <person name="Guran O."/>
            <person name="Saticioglu I.B."/>
        </authorList>
    </citation>
    <scope>NUCLEOTIDE SEQUENCE [LARGE SCALE GENOMIC DNA]</scope>
    <source>
        <strain evidence="10">faydin-G24</strain>
    </source>
</reference>
<organism evidence="9 10">
    <name type="scientific">Campylobacter anatolicus</name>
    <dbReference type="NCBI Taxonomy" id="2829105"/>
    <lineage>
        <taxon>Bacteria</taxon>
        <taxon>Pseudomonadati</taxon>
        <taxon>Campylobacterota</taxon>
        <taxon>Epsilonproteobacteria</taxon>
        <taxon>Campylobacterales</taxon>
        <taxon>Campylobacteraceae</taxon>
        <taxon>Campylobacter</taxon>
    </lineage>
</organism>
<feature type="transmembrane region" description="Helical" evidence="7">
    <location>
        <begin position="103"/>
        <end position="121"/>
    </location>
</feature>
<evidence type="ECO:0000256" key="6">
    <source>
        <dbReference type="RuleBase" id="RU000320"/>
    </source>
</evidence>
<feature type="transmembrane region" description="Helical" evidence="7">
    <location>
        <begin position="199"/>
        <end position="215"/>
    </location>
</feature>
<feature type="transmembrane region" description="Helical" evidence="7">
    <location>
        <begin position="26"/>
        <end position="46"/>
    </location>
</feature>
<dbReference type="EC" id="1.6.5.11" evidence="9"/>
<dbReference type="EMBL" id="JAGSSW010000001">
    <property type="protein sequence ID" value="MBR8463221.1"/>
    <property type="molecule type" value="Genomic_DNA"/>
</dbReference>
<keyword evidence="3 6" id="KW-0812">Transmembrane</keyword>
<dbReference type="InterPro" id="IPR003918">
    <property type="entry name" value="NADH_UbQ_OxRdtase"/>
</dbReference>
<dbReference type="Pfam" id="PF00361">
    <property type="entry name" value="Proton_antipo_M"/>
    <property type="match status" value="1"/>
</dbReference>
<feature type="transmembrane region" description="Helical" evidence="7">
    <location>
        <begin position="446"/>
        <end position="466"/>
    </location>
</feature>
<proteinExistence type="inferred from homology"/>
<dbReference type="Proteomes" id="UP000682951">
    <property type="component" value="Unassembled WGS sequence"/>
</dbReference>
<keyword evidence="4 7" id="KW-1133">Transmembrane helix</keyword>
<evidence type="ECO:0000256" key="3">
    <source>
        <dbReference type="ARBA" id="ARBA00022692"/>
    </source>
</evidence>
<evidence type="ECO:0000256" key="7">
    <source>
        <dbReference type="SAM" id="Phobius"/>
    </source>
</evidence>
<dbReference type="InterPro" id="IPR001750">
    <property type="entry name" value="ND/Mrp_TM"/>
</dbReference>
<comment type="similarity">
    <text evidence="2">Belongs to the complex I subunit 4 family.</text>
</comment>
<dbReference type="PANTHER" id="PTHR43507:SF1">
    <property type="entry name" value="NADH-UBIQUINONE OXIDOREDUCTASE CHAIN 4"/>
    <property type="match status" value="1"/>
</dbReference>
<name>A0ABS5HG23_9BACT</name>
<evidence type="ECO:0000256" key="2">
    <source>
        <dbReference type="ARBA" id="ARBA00009025"/>
    </source>
</evidence>
<feature type="domain" description="NADH:quinone oxidoreductase/Mrp antiporter transmembrane" evidence="8">
    <location>
        <begin position="121"/>
        <end position="407"/>
    </location>
</feature>
<keyword evidence="9" id="KW-0560">Oxidoreductase</keyword>
<feature type="transmembrane region" description="Helical" evidence="7">
    <location>
        <begin position="296"/>
        <end position="318"/>
    </location>
</feature>
<dbReference type="NCBIfam" id="TIGR01972">
    <property type="entry name" value="NDH_I_M"/>
    <property type="match status" value="1"/>
</dbReference>
<feature type="transmembrane region" description="Helical" evidence="7">
    <location>
        <begin position="236"/>
        <end position="254"/>
    </location>
</feature>
<evidence type="ECO:0000313" key="10">
    <source>
        <dbReference type="Proteomes" id="UP000682951"/>
    </source>
</evidence>
<evidence type="ECO:0000256" key="5">
    <source>
        <dbReference type="ARBA" id="ARBA00023136"/>
    </source>
</evidence>
<sequence>MLTLLIFFPAIGAILGFLIEQNSIKLYGAMIAFIEFILAIVLCFGIDFDIPFSFLYQIRIIPNIGVNYIVGVDGVSGLLIAMSAFMSFIAIVTVQAEQNLKNLIISVLFLEMTMMGVFASLDAVVFYMFWELSLLPMLYIIGAWGSGRRIYAAIKFFIYTFFGSVFMLVGLIFMAYLHFKATGALSFSLIDWYKLPLEFNTQIWLFLAFAFAFAVKTPMFPFHTWLPYAHGQAPTIGSVLLAAVLLKMGTYGFVRFSLPLFPDASLYLTNFICILAVIMVIYTALVAFAQDDMKQVIAYSSISHMGVVVLGIFSLNLIGISGSVFFMISHGIVSGALFLLVGMIYDRCHTKLIGEFGGLSQVMPRYALIFAIVMLGSIGLPLTIGFVGEFLSLIGVFKFSKIFAFFGGVGIIVGAIYMLSLYMRVFFGECKNEKNLALNDLNLKEVLSIVPLCLLIIALGICPNLALKPIENGVENIINLMQKRAVGIETKNILSNLNQGQKDE</sequence>
<evidence type="ECO:0000259" key="8">
    <source>
        <dbReference type="Pfam" id="PF00361"/>
    </source>
</evidence>
<feature type="transmembrane region" description="Helical" evidence="7">
    <location>
        <begin position="366"/>
        <end position="396"/>
    </location>
</feature>
<feature type="transmembrane region" description="Helical" evidence="7">
    <location>
        <begin position="156"/>
        <end position="179"/>
    </location>
</feature>
<accession>A0ABS5HG23</accession>
<protein>
    <submittedName>
        <fullName evidence="9">NADH-quinone oxidoreductase subunit M</fullName>
        <ecNumber evidence="9">1.6.5.11</ecNumber>
    </submittedName>
</protein>
<comment type="subcellular location">
    <subcellularLocation>
        <location evidence="1">Endomembrane system</location>
        <topology evidence="1">Multi-pass membrane protein</topology>
    </subcellularLocation>
    <subcellularLocation>
        <location evidence="6">Membrane</location>
        <topology evidence="6">Multi-pass membrane protein</topology>
    </subcellularLocation>
</comment>